<protein>
    <submittedName>
        <fullName evidence="1">Uncharacterized protein</fullName>
    </submittedName>
</protein>
<reference evidence="1 2" key="2">
    <citation type="submission" date="2013-02" db="EMBL/GenBank/DDBJ databases">
        <title>The Genome Sequence of Plasmodium falciparum Tanzania (2000708).</title>
        <authorList>
            <consortium name="The Broad Institute Genome Sequencing Platform"/>
            <consortium name="The Broad Institute Genome Sequencing Center for Infectious Disease"/>
            <person name="Neafsey D."/>
            <person name="Cheeseman I."/>
            <person name="Volkman S."/>
            <person name="Adams J."/>
            <person name="Walker B."/>
            <person name="Young S.K."/>
            <person name="Zeng Q."/>
            <person name="Gargeya S."/>
            <person name="Fitzgerald M."/>
            <person name="Haas B."/>
            <person name="Abouelleil A."/>
            <person name="Alvarado L."/>
            <person name="Arachchi H.M."/>
            <person name="Berlin A.M."/>
            <person name="Chapman S.B."/>
            <person name="Dewar J."/>
            <person name="Goldberg J."/>
            <person name="Griggs A."/>
            <person name="Gujja S."/>
            <person name="Hansen M."/>
            <person name="Howarth C."/>
            <person name="Imamovic A."/>
            <person name="Larimer J."/>
            <person name="McCowan C."/>
            <person name="Murphy C."/>
            <person name="Neiman D."/>
            <person name="Pearson M."/>
            <person name="Priest M."/>
            <person name="Roberts A."/>
            <person name="Saif S."/>
            <person name="Shea T."/>
            <person name="Sisk P."/>
            <person name="Sykes S."/>
            <person name="Wortman J."/>
            <person name="Nusbaum C."/>
            <person name="Birren B."/>
        </authorList>
    </citation>
    <scope>NUCLEOTIDE SEQUENCE [LARGE SCALE GENOMIC DNA]</scope>
    <source>
        <strain evidence="2">Tanzania (2000708)</strain>
    </source>
</reference>
<dbReference type="EMBL" id="KI926450">
    <property type="protein sequence ID" value="ETW35727.1"/>
    <property type="molecule type" value="Genomic_DNA"/>
</dbReference>
<sequence>MGRRYSYNDNIEELKKLKKILLNLDVLIDVSKIVIQKNENFDMELLNNVNDRFVEKIYYLLKDKKKNMLPEEELVEFIFLLLKERNEYNNLEKKKKNIYINVQKNLTNCPIKNEVTTLIQKINKFYYYFKEFLLKEKYNTKDDANKKYHHNKEDTNNYNNIPENYKNQSKHNHDYLNYHKDNIINIDINDLGYNNNDNNKESVFYNKEIIKNNKQRNHFQGKEKKNTKDEVATTIHNILSCKDISSNQFNNYNNTLQTSDYNKDFLYKD</sequence>
<dbReference type="InterPro" id="IPR053359">
    <property type="entry name" value="CRAM"/>
</dbReference>
<dbReference type="PANTHER" id="PTHR35577:SF7">
    <property type="entry name" value="CYSTEINE-RICH, ACIDIC INTEGRAL MEMBRANE PROTEIN"/>
    <property type="match status" value="1"/>
</dbReference>
<dbReference type="PANTHER" id="PTHR35577">
    <property type="entry name" value="CYSTEINE-RICH, ACIDIC INTEGRAL MEMBRANE PROTEIN-RELATED"/>
    <property type="match status" value="1"/>
</dbReference>
<gene>
    <name evidence="1" type="ORF">PFTANZ_03571</name>
</gene>
<reference evidence="1 2" key="1">
    <citation type="submission" date="2013-02" db="EMBL/GenBank/DDBJ databases">
        <title>The Genome Annotation of Plasmodium falciparum Tanzania (2000708).</title>
        <authorList>
            <consortium name="The Broad Institute Genome Sequencing Platform"/>
            <consortium name="The Broad Institute Genome Sequencing Center for Infectious Disease"/>
            <person name="Neafsey D."/>
            <person name="Hoffman S."/>
            <person name="Volkman S."/>
            <person name="Rosenthal P."/>
            <person name="Walker B."/>
            <person name="Young S.K."/>
            <person name="Zeng Q."/>
            <person name="Gargeya S."/>
            <person name="Fitzgerald M."/>
            <person name="Haas B."/>
            <person name="Abouelleil A."/>
            <person name="Allen A.W."/>
            <person name="Alvarado L."/>
            <person name="Arachchi H.M."/>
            <person name="Berlin A.M."/>
            <person name="Chapman S.B."/>
            <person name="Gainer-Dewar J."/>
            <person name="Goldberg J."/>
            <person name="Griggs A."/>
            <person name="Gujja S."/>
            <person name="Hansen M."/>
            <person name="Howarth C."/>
            <person name="Imamovic A."/>
            <person name="Ireland A."/>
            <person name="Larimer J."/>
            <person name="McCowan C."/>
            <person name="Murphy C."/>
            <person name="Pearson M."/>
            <person name="Poon T.W."/>
            <person name="Priest M."/>
            <person name="Roberts A."/>
            <person name="Saif S."/>
            <person name="Shea T."/>
            <person name="Sisk P."/>
            <person name="Sykes S."/>
            <person name="Wortman J."/>
            <person name="Nusbaum C."/>
            <person name="Birren B."/>
        </authorList>
    </citation>
    <scope>NUCLEOTIDE SEQUENCE [LARGE SCALE GENOMIC DNA]</scope>
    <source>
        <strain evidence="2">Tanzania (2000708)</strain>
    </source>
</reference>
<proteinExistence type="predicted"/>
<accession>A0A024W4W1</accession>
<evidence type="ECO:0000313" key="1">
    <source>
        <dbReference type="EMBL" id="ETW35727.1"/>
    </source>
</evidence>
<dbReference type="Proteomes" id="UP000030708">
    <property type="component" value="Unassembled WGS sequence"/>
</dbReference>
<organism evidence="1 2">
    <name type="scientific">Plasmodium falciparum Tanzania</name>
    <name type="common">2000708</name>
    <dbReference type="NCBI Taxonomy" id="1036725"/>
    <lineage>
        <taxon>Eukaryota</taxon>
        <taxon>Sar</taxon>
        <taxon>Alveolata</taxon>
        <taxon>Apicomplexa</taxon>
        <taxon>Aconoidasida</taxon>
        <taxon>Haemosporida</taxon>
        <taxon>Plasmodiidae</taxon>
        <taxon>Plasmodium</taxon>
        <taxon>Plasmodium (Laverania)</taxon>
    </lineage>
</organism>
<feature type="non-terminal residue" evidence="1">
    <location>
        <position position="269"/>
    </location>
</feature>
<evidence type="ECO:0000313" key="2">
    <source>
        <dbReference type="Proteomes" id="UP000030708"/>
    </source>
</evidence>
<name>A0A024W4W1_PLAFA</name>
<dbReference type="AlphaFoldDB" id="A0A024W4W1"/>